<accession>A0ABU0H789</accession>
<organism evidence="2 3">
    <name type="scientific">Kaistia dalseonensis</name>
    <dbReference type="NCBI Taxonomy" id="410840"/>
    <lineage>
        <taxon>Bacteria</taxon>
        <taxon>Pseudomonadati</taxon>
        <taxon>Pseudomonadota</taxon>
        <taxon>Alphaproteobacteria</taxon>
        <taxon>Hyphomicrobiales</taxon>
        <taxon>Kaistiaceae</taxon>
        <taxon>Kaistia</taxon>
    </lineage>
</organism>
<dbReference type="EMBL" id="JAUSVO010000003">
    <property type="protein sequence ID" value="MDQ0438173.1"/>
    <property type="molecule type" value="Genomic_DNA"/>
</dbReference>
<keyword evidence="1" id="KW-0732">Signal</keyword>
<gene>
    <name evidence="2" type="ORF">QO014_002565</name>
</gene>
<feature type="chain" id="PRO_5045409592" evidence="1">
    <location>
        <begin position="23"/>
        <end position="165"/>
    </location>
</feature>
<keyword evidence="3" id="KW-1185">Reference proteome</keyword>
<proteinExistence type="predicted"/>
<evidence type="ECO:0000313" key="3">
    <source>
        <dbReference type="Proteomes" id="UP001241603"/>
    </source>
</evidence>
<comment type="caution">
    <text evidence="2">The sequence shown here is derived from an EMBL/GenBank/DDBJ whole genome shotgun (WGS) entry which is preliminary data.</text>
</comment>
<name>A0ABU0H789_9HYPH</name>
<feature type="signal peptide" evidence="1">
    <location>
        <begin position="1"/>
        <end position="22"/>
    </location>
</feature>
<reference evidence="2 3" key="1">
    <citation type="submission" date="2023-07" db="EMBL/GenBank/DDBJ databases">
        <title>Genomic Encyclopedia of Type Strains, Phase IV (KMG-IV): sequencing the most valuable type-strain genomes for metagenomic binning, comparative biology and taxonomic classification.</title>
        <authorList>
            <person name="Goeker M."/>
        </authorList>
    </citation>
    <scope>NUCLEOTIDE SEQUENCE [LARGE SCALE GENOMIC DNA]</scope>
    <source>
        <strain evidence="2 3">B6-8</strain>
    </source>
</reference>
<evidence type="ECO:0000256" key="1">
    <source>
        <dbReference type="SAM" id="SignalP"/>
    </source>
</evidence>
<evidence type="ECO:0000313" key="2">
    <source>
        <dbReference type="EMBL" id="MDQ0438173.1"/>
    </source>
</evidence>
<protein>
    <submittedName>
        <fullName evidence="2">Uncharacterized protein</fullName>
    </submittedName>
</protein>
<dbReference type="RefSeq" id="WP_266349079.1">
    <property type="nucleotide sequence ID" value="NZ_JAPKNG010000003.1"/>
</dbReference>
<sequence length="165" mass="17766">MKRIVLPLAAFCIVVLPSIARADWLTNVEDDIFSGGKKATMLGYISAGSFFTADCVTDGSVSLAYAEKGKWVDGLDLLKFRLLVKVDAGAVREFVGKASQRNDETWQVEATDQDDVLATIKAIGNTKKQVLIGLQEPVTGMKYSGTVTARGSTRAVKQFVEACGI</sequence>
<dbReference type="Proteomes" id="UP001241603">
    <property type="component" value="Unassembled WGS sequence"/>
</dbReference>